<gene>
    <name evidence="1" type="ORF">CLPUN_41980</name>
</gene>
<protein>
    <submittedName>
        <fullName evidence="1">Uncharacterized protein</fullName>
    </submittedName>
</protein>
<name>A0A1S8T840_9CLOT</name>
<dbReference type="STRING" id="29367.CLPUN_41980"/>
<dbReference type="RefSeq" id="WP_077849152.1">
    <property type="nucleotide sequence ID" value="NZ_LZZM01000206.1"/>
</dbReference>
<accession>A0A1S8T840</accession>
<dbReference type="EMBL" id="LZZM01000206">
    <property type="protein sequence ID" value="OOM73960.1"/>
    <property type="molecule type" value="Genomic_DNA"/>
</dbReference>
<sequence>MIKKELVFKFFEENPQVLNDINENENYKLLGIKQSTYQKHLIEYKSILEANRNMKFNEVNIDRRLKNRSREKFLFDDSKLFGY</sequence>
<dbReference type="AlphaFoldDB" id="A0A1S8T840"/>
<reference evidence="1 2" key="1">
    <citation type="submission" date="2016-05" db="EMBL/GenBank/DDBJ databases">
        <title>Microbial solvent formation.</title>
        <authorList>
            <person name="Poehlein A."/>
            <person name="Montoya Solano J.D."/>
            <person name="Flitsch S."/>
            <person name="Krabben P."/>
            <person name="Duerre P."/>
            <person name="Daniel R."/>
        </authorList>
    </citation>
    <scope>NUCLEOTIDE SEQUENCE [LARGE SCALE GENOMIC DNA]</scope>
    <source>
        <strain evidence="1 2">DSM 2619</strain>
    </source>
</reference>
<evidence type="ECO:0000313" key="2">
    <source>
        <dbReference type="Proteomes" id="UP000190890"/>
    </source>
</evidence>
<comment type="caution">
    <text evidence="1">The sequence shown here is derived from an EMBL/GenBank/DDBJ whole genome shotgun (WGS) entry which is preliminary data.</text>
</comment>
<evidence type="ECO:0000313" key="1">
    <source>
        <dbReference type="EMBL" id="OOM73960.1"/>
    </source>
</evidence>
<dbReference type="Proteomes" id="UP000190890">
    <property type="component" value="Unassembled WGS sequence"/>
</dbReference>
<dbReference type="OrthoDB" id="9983323at2"/>
<keyword evidence="2" id="KW-1185">Reference proteome</keyword>
<proteinExistence type="predicted"/>
<organism evidence="1 2">
    <name type="scientific">Clostridium puniceum</name>
    <dbReference type="NCBI Taxonomy" id="29367"/>
    <lineage>
        <taxon>Bacteria</taxon>
        <taxon>Bacillati</taxon>
        <taxon>Bacillota</taxon>
        <taxon>Clostridia</taxon>
        <taxon>Eubacteriales</taxon>
        <taxon>Clostridiaceae</taxon>
        <taxon>Clostridium</taxon>
    </lineage>
</organism>